<name>G4QN07_GLANF</name>
<dbReference type="GO" id="GO:0016810">
    <property type="term" value="F:hydrolase activity, acting on carbon-nitrogen (but not peptide) bonds"/>
    <property type="evidence" value="ECO:0007669"/>
    <property type="project" value="InterPro"/>
</dbReference>
<dbReference type="InterPro" id="IPR051781">
    <property type="entry name" value="Metallo-dep_Hydrolase"/>
</dbReference>
<dbReference type="Gene3D" id="3.20.20.140">
    <property type="entry name" value="Metal-dependent hydrolases"/>
    <property type="match status" value="2"/>
</dbReference>
<dbReference type="AlphaFoldDB" id="G4QN07"/>
<feature type="domain" description="Amidohydrolase-related" evidence="1">
    <location>
        <begin position="75"/>
        <end position="257"/>
    </location>
</feature>
<dbReference type="HOGENOM" id="CLU_023620_4_1_6"/>
<proteinExistence type="predicted"/>
<dbReference type="STRING" id="1085623.GNIT_3332"/>
<dbReference type="Proteomes" id="UP000009282">
    <property type="component" value="Chromosome"/>
</dbReference>
<dbReference type="InterPro" id="IPR032466">
    <property type="entry name" value="Metal_Hydrolase"/>
</dbReference>
<dbReference type="InterPro" id="IPR011059">
    <property type="entry name" value="Metal-dep_hydrolase_composite"/>
</dbReference>
<evidence type="ECO:0000313" key="2">
    <source>
        <dbReference type="EMBL" id="AEP31426.1"/>
    </source>
</evidence>
<dbReference type="OrthoDB" id="6190564at2"/>
<gene>
    <name evidence="2" type="ordered locus">GNIT_3332</name>
</gene>
<dbReference type="KEGG" id="gni:GNIT_3332"/>
<dbReference type="InterPro" id="IPR006680">
    <property type="entry name" value="Amidohydro-rel"/>
</dbReference>
<dbReference type="RefSeq" id="WP_014110297.1">
    <property type="nucleotide sequence ID" value="NC_016041.1"/>
</dbReference>
<dbReference type="eggNOG" id="COG1228">
    <property type="taxonomic scope" value="Bacteria"/>
</dbReference>
<reference evidence="2 3" key="1">
    <citation type="journal article" date="2011" name="J. Bacteriol.">
        <title>Complete genome sequence of seawater bacterium Glaciecola nitratireducens FR1064T.</title>
        <authorList>
            <person name="Bian F."/>
            <person name="Qin Q.L."/>
            <person name="Xie B.B."/>
            <person name="Shu Y.L."/>
            <person name="Zhang X.Y."/>
            <person name="Yu Y."/>
            <person name="Chen B."/>
            <person name="Chen X.L."/>
            <person name="Zhou B.C."/>
            <person name="Zhang Y.Z."/>
        </authorList>
    </citation>
    <scope>NUCLEOTIDE SEQUENCE [LARGE SCALE GENOMIC DNA]</scope>
    <source>
        <strain evidence="3">JCM 12485 / KCTC 12276 / FR1064</strain>
    </source>
</reference>
<dbReference type="SUPFAM" id="SSF51338">
    <property type="entry name" value="Composite domain of metallo-dependent hydrolases"/>
    <property type="match status" value="2"/>
</dbReference>
<evidence type="ECO:0000313" key="3">
    <source>
        <dbReference type="Proteomes" id="UP000009282"/>
    </source>
</evidence>
<dbReference type="SUPFAM" id="SSF51556">
    <property type="entry name" value="Metallo-dependent hydrolases"/>
    <property type="match status" value="1"/>
</dbReference>
<dbReference type="PANTHER" id="PTHR43135:SF3">
    <property type="entry name" value="ALPHA-D-RIBOSE 1-METHYLPHOSPHONATE 5-TRIPHOSPHATE DIPHOSPHATASE"/>
    <property type="match status" value="1"/>
</dbReference>
<dbReference type="PANTHER" id="PTHR43135">
    <property type="entry name" value="ALPHA-D-RIBOSE 1-METHYLPHOSPHONATE 5-TRIPHOSPHATE DIPHOSPHATASE"/>
    <property type="match status" value="1"/>
</dbReference>
<evidence type="ECO:0000259" key="1">
    <source>
        <dbReference type="Pfam" id="PF01979"/>
    </source>
</evidence>
<organism evidence="2 3">
    <name type="scientific">Glaciecola nitratireducens (strain JCM 12485 / KCTC 12276 / FR1064)</name>
    <dbReference type="NCBI Taxonomy" id="1085623"/>
    <lineage>
        <taxon>Bacteria</taxon>
        <taxon>Pseudomonadati</taxon>
        <taxon>Pseudomonadota</taxon>
        <taxon>Gammaproteobacteria</taxon>
        <taxon>Alteromonadales</taxon>
        <taxon>Alteromonadaceae</taxon>
        <taxon>Brumicola</taxon>
    </lineage>
</organism>
<keyword evidence="3" id="KW-1185">Reference proteome</keyword>
<feature type="domain" description="Amidohydrolase-related" evidence="1">
    <location>
        <begin position="392"/>
        <end position="486"/>
    </location>
</feature>
<dbReference type="EMBL" id="CP003060">
    <property type="protein sequence ID" value="AEP31426.1"/>
    <property type="molecule type" value="Genomic_DNA"/>
</dbReference>
<dbReference type="Pfam" id="PF01979">
    <property type="entry name" value="Amidohydro_1"/>
    <property type="match status" value="2"/>
</dbReference>
<dbReference type="Gene3D" id="2.30.40.10">
    <property type="entry name" value="Urease, subunit C, domain 1"/>
    <property type="match status" value="1"/>
</dbReference>
<sequence length="498" mass="56309">MQIKITIVLVLLYSVSLNLLADTVIINNVNIVSTTEARILQHRHVLLQDGLIKKISKTPIIASAAAKLIDAKDRYLIPGLIDSHVHLAKVPGMNRRQQKMHPQLVESYIDQQPRSYLYFGYTTLIDLNVFSPSLINRFKQTPLHPDVFTCGQHLDIANGHGMFEEPVETRLVDNPNFLYDHHQKQIIPDNFDLTKHTPAATVAALKADNAICVKTYYENGYGGSEVADYDIPSYQIIREVVSEAKKRNLPVVLHANSWESYRFALLANVDILGHGLWHWGEYRHDTEVPTAIQATLQEIAKRQIGYQPTMHVIASQRALFDPKYLNNPLLVNAYPSELLSWYKTEEGGWFKEYIKKYLPSHMQNYDHETLYKLFDGFLTHTGKALEVMSQHEGNLLLGTDTIIGQSYANAPGYSGFEEMQAWYKFGVPLDKILKAATIGNAKAFNLDKQYGTVEEGKKANLLLLRSNPLATLSAYNEIDIVFLAGTAIQRETLSAQEQ</sequence>
<keyword evidence="2" id="KW-0378">Hydrolase</keyword>
<accession>G4QN07</accession>
<protein>
    <submittedName>
        <fullName evidence="2">Amidohydrolase</fullName>
    </submittedName>
</protein>